<keyword evidence="5" id="KW-1185">Reference proteome</keyword>
<dbReference type="PROSITE" id="PS51635">
    <property type="entry name" value="PNPLA"/>
    <property type="match status" value="1"/>
</dbReference>
<dbReference type="InterPro" id="IPR016035">
    <property type="entry name" value="Acyl_Trfase/lysoPLipase"/>
</dbReference>
<evidence type="ECO:0000256" key="2">
    <source>
        <dbReference type="PROSITE-ProRule" id="PRU01161"/>
    </source>
</evidence>
<proteinExistence type="predicted"/>
<dbReference type="SUPFAM" id="SSF52540">
    <property type="entry name" value="P-loop containing nucleoside triphosphate hydrolases"/>
    <property type="match status" value="1"/>
</dbReference>
<dbReference type="InterPro" id="IPR053137">
    <property type="entry name" value="NLR-like"/>
</dbReference>
<sequence length="1119" mass="125889">MHRVTAADPRGKVHPHEQFDIIAGTGTGGIGACMLGRLRMPIEKAISEYAKLAKDVFQDTKLSGTTMYKTTKLQDALKTMIREVTGDEGEMMRERREDTGFVFAMAQHNLNAGLPTLFRSYTVSTNPDPDCTITEALHATIAHPDLFKSITILDCSIPQSFVGGELGCSNPMAHVLSELNRIYPGRQIASIISIGAGHARTIQVPDPSRWRRTQDVMVMKDMATNSERVAEEMSSRFEGTSGVYFRFNVDQGMQDMKHGSWERLGETMQHTKAYIQKSDTSRKLDNAVRASIGRCGTISTAHAAGKILHTLQVAGQSIRFKHCPAPTKFYTGREHEIIRLVACITKQHNRLRVCVVYGLGGVGKTQLVLTVIERTWESWDHVIYVDASSTEAIEKALDEFGKAKNIGEGYKQVISWLESCSERWLTVFDNADTASTNIEQYIPARGQRGSIMITTRLPDLANLANDPESVFQLSSMSQCDGTALLVKIVCSRNQPLSDDDMKTAEELVQDFGCLALAIVHAGAYIAHAPGMTVTAYRSLFLSQRQRMLDEYNNLPNTAKLDKRGDTVYTTWRMCYEQLKPESRTLLWLIAYLYYDGISFDIFKRAAQAIHSKTYPLQLTDLEPQAQSHVNQYLSSFLDSEGNWDSVKFTGVTSDLTAYSLIEYDPMNLTYRVHVLVHDLAKTVISQPPQLAAECVATLLSLSIDKQSDTESLAYKRQLGLHVTSVLRHNLSTGANHSYYFKEVYRQTGQWNQMMKLMQQQVIMFQQELGDDHATTWDATGDLAYAYSELGRWNEALDLHTKVVDAYKRLLGGEHSDTLKFMRNLAITYSDLGRHDEAEQLKVQVLDARKRLLGEDHPDTLTSMGNLASTYSDLGRHNKAEQLNVQVLDARKRLLGEDHPDTLTSMGNLAITYSDLGRHNEAEQLKVQVFDARKRLLGEDHPHTLTSMGNLANTYSYLGRHNEAEQLKVQVLDARKRLLGEEHPHTLTSMYNLALTYSSLSRWDKAGGLFLKAFSAAERTLGDQHPDTQLYRRGLERSQNQMQQRMVSIFRFYTYPELTPFPSKIITAVEFHYLVFSTSHEHYPTWTINTPPSALYLVGGHGPNGHASYVHDSLTDPSWS</sequence>
<dbReference type="InterPro" id="IPR019734">
    <property type="entry name" value="TPR_rpt"/>
</dbReference>
<comment type="caution">
    <text evidence="2">Lacks conserved residue(s) required for the propagation of feature annotation.</text>
</comment>
<evidence type="ECO:0000256" key="1">
    <source>
        <dbReference type="ARBA" id="ARBA00023098"/>
    </source>
</evidence>
<dbReference type="Pfam" id="PF13374">
    <property type="entry name" value="TPR_10"/>
    <property type="match status" value="1"/>
</dbReference>
<dbReference type="Pfam" id="PF13424">
    <property type="entry name" value="TPR_12"/>
    <property type="match status" value="3"/>
</dbReference>
<dbReference type="InterPro" id="IPR027417">
    <property type="entry name" value="P-loop_NTPase"/>
</dbReference>
<keyword evidence="1" id="KW-0443">Lipid metabolism</keyword>
<dbReference type="PROSITE" id="PS51257">
    <property type="entry name" value="PROKAR_LIPOPROTEIN"/>
    <property type="match status" value="1"/>
</dbReference>
<evidence type="ECO:0000313" key="4">
    <source>
        <dbReference type="EMBL" id="CUA77737.1"/>
    </source>
</evidence>
<dbReference type="EMBL" id="CYGV01001867">
    <property type="protein sequence ID" value="CUA77737.1"/>
    <property type="molecule type" value="Genomic_DNA"/>
</dbReference>
<dbReference type="Gene3D" id="1.25.40.10">
    <property type="entry name" value="Tetratricopeptide repeat domain"/>
    <property type="match status" value="2"/>
</dbReference>
<dbReference type="InterPro" id="IPR002641">
    <property type="entry name" value="PNPLA_dom"/>
</dbReference>
<gene>
    <name evidence="4" type="ORF">RSOLAG22IIIB_06754</name>
</gene>
<dbReference type="PANTHER" id="PTHR46082">
    <property type="entry name" value="ATP/GTP-BINDING PROTEIN-RELATED"/>
    <property type="match status" value="1"/>
</dbReference>
<dbReference type="Gene3D" id="3.40.1090.10">
    <property type="entry name" value="Cytosolic phospholipase A2 catalytic domain"/>
    <property type="match status" value="1"/>
</dbReference>
<dbReference type="PANTHER" id="PTHR46082:SF6">
    <property type="entry name" value="AAA+ ATPASE DOMAIN-CONTAINING PROTEIN-RELATED"/>
    <property type="match status" value="1"/>
</dbReference>
<dbReference type="Pfam" id="PF00931">
    <property type="entry name" value="NB-ARC"/>
    <property type="match status" value="1"/>
</dbReference>
<dbReference type="InterPro" id="IPR002182">
    <property type="entry name" value="NB-ARC"/>
</dbReference>
<protein>
    <submittedName>
        <fullName evidence="4">Nephrocystin-3 [Xenopus (Silurana) tropicalis]</fullName>
    </submittedName>
</protein>
<dbReference type="SUPFAM" id="SSF52151">
    <property type="entry name" value="FabD/lysophospholipase-like"/>
    <property type="match status" value="1"/>
</dbReference>
<feature type="domain" description="PNPLA" evidence="3">
    <location>
        <begin position="1"/>
        <end position="176"/>
    </location>
</feature>
<reference evidence="4 5" key="1">
    <citation type="submission" date="2015-07" db="EMBL/GenBank/DDBJ databases">
        <authorList>
            <person name="Noorani M."/>
        </authorList>
    </citation>
    <scope>NUCLEOTIDE SEQUENCE [LARGE SCALE GENOMIC DNA]</scope>
    <source>
        <strain evidence="4">BBA 69670</strain>
    </source>
</reference>
<dbReference type="Gene3D" id="3.40.50.300">
    <property type="entry name" value="P-loop containing nucleotide triphosphate hydrolases"/>
    <property type="match status" value="1"/>
</dbReference>
<dbReference type="Proteomes" id="UP000044841">
    <property type="component" value="Unassembled WGS sequence"/>
</dbReference>
<name>A0A0K6GGJ6_9AGAM</name>
<dbReference type="SUPFAM" id="SSF48452">
    <property type="entry name" value="TPR-like"/>
    <property type="match status" value="2"/>
</dbReference>
<dbReference type="GO" id="GO:0043531">
    <property type="term" value="F:ADP binding"/>
    <property type="evidence" value="ECO:0007669"/>
    <property type="project" value="InterPro"/>
</dbReference>
<dbReference type="AlphaFoldDB" id="A0A0K6GGJ6"/>
<evidence type="ECO:0000313" key="5">
    <source>
        <dbReference type="Proteomes" id="UP000044841"/>
    </source>
</evidence>
<dbReference type="GO" id="GO:0046486">
    <property type="term" value="P:glycerolipid metabolic process"/>
    <property type="evidence" value="ECO:0007669"/>
    <property type="project" value="UniProtKB-ARBA"/>
</dbReference>
<dbReference type="Pfam" id="PF01734">
    <property type="entry name" value="Patatin"/>
    <property type="match status" value="1"/>
</dbReference>
<dbReference type="InterPro" id="IPR011990">
    <property type="entry name" value="TPR-like_helical_dom_sf"/>
</dbReference>
<dbReference type="SMART" id="SM00028">
    <property type="entry name" value="TPR"/>
    <property type="match status" value="5"/>
</dbReference>
<evidence type="ECO:0000259" key="3">
    <source>
        <dbReference type="PROSITE" id="PS51635"/>
    </source>
</evidence>
<accession>A0A0K6GGJ6</accession>
<organism evidence="4 5">
    <name type="scientific">Rhizoctonia solani</name>
    <dbReference type="NCBI Taxonomy" id="456999"/>
    <lineage>
        <taxon>Eukaryota</taxon>
        <taxon>Fungi</taxon>
        <taxon>Dikarya</taxon>
        <taxon>Basidiomycota</taxon>
        <taxon>Agaricomycotina</taxon>
        <taxon>Agaricomycetes</taxon>
        <taxon>Cantharellales</taxon>
        <taxon>Ceratobasidiaceae</taxon>
        <taxon>Rhizoctonia</taxon>
    </lineage>
</organism>